<accession>A0ACB8C4K5</accession>
<dbReference type="EMBL" id="CM023478">
    <property type="protein sequence ID" value="KAH7933778.1"/>
    <property type="molecule type" value="Genomic_DNA"/>
</dbReference>
<name>A0ACB8C4K5_DERSI</name>
<comment type="caution">
    <text evidence="1">The sequence shown here is derived from an EMBL/GenBank/DDBJ whole genome shotgun (WGS) entry which is preliminary data.</text>
</comment>
<gene>
    <name evidence="1" type="ORF">HPB49_017101</name>
</gene>
<proteinExistence type="predicted"/>
<evidence type="ECO:0000313" key="1">
    <source>
        <dbReference type="EMBL" id="KAH7933778.1"/>
    </source>
</evidence>
<sequence length="420" mass="45885">MLADNPWPDACPEPYVRESEAFLRDIVSRLKSILPVSIPVPDVSAHEYTLFNGTLSPLHLTDVNVIVEEAMCQETERHFPFTISVSKMDGMYEYHHHRGHNDTEPEDHGHVGVTFSGAYMRGTLSQKLQAGSAEGNGVTLTQPEFSHFKITLGNFMSYPNIRSYPLKRQSNGASYTQMKWAAKRTFYPLFIWLPETHVLPALRQAYGGRLIAQRPDLCAESELQEARTLLRNAVAKVGTILPESIPVPGVSSSGYTLYNGTLSPLLLTDVNVTAQQAVCKDDVRHFPFFIGVGTDATMRGIYHYHCAGNNVTTPEGRGRVTVTFSGVSFNGKLIQQLVGEGGSSSVGGSTSSQQPVWSVAVTLGAYPSFSGIATSPQNSQVSGVPYFDMMQAADRCFVPVFAKLPETHVLPALKEALGAQ</sequence>
<keyword evidence="2" id="KW-1185">Reference proteome</keyword>
<reference evidence="1" key="1">
    <citation type="submission" date="2020-05" db="EMBL/GenBank/DDBJ databases">
        <title>Large-scale comparative analyses of tick genomes elucidate their genetic diversity and vector capacities.</title>
        <authorList>
            <person name="Jia N."/>
            <person name="Wang J."/>
            <person name="Shi W."/>
            <person name="Du L."/>
            <person name="Sun Y."/>
            <person name="Zhan W."/>
            <person name="Jiang J."/>
            <person name="Wang Q."/>
            <person name="Zhang B."/>
            <person name="Ji P."/>
            <person name="Sakyi L.B."/>
            <person name="Cui X."/>
            <person name="Yuan T."/>
            <person name="Jiang B."/>
            <person name="Yang W."/>
            <person name="Lam T.T.-Y."/>
            <person name="Chang Q."/>
            <person name="Ding S."/>
            <person name="Wang X."/>
            <person name="Zhu J."/>
            <person name="Ruan X."/>
            <person name="Zhao L."/>
            <person name="Wei J."/>
            <person name="Que T."/>
            <person name="Du C."/>
            <person name="Cheng J."/>
            <person name="Dai P."/>
            <person name="Han X."/>
            <person name="Huang E."/>
            <person name="Gao Y."/>
            <person name="Liu J."/>
            <person name="Shao H."/>
            <person name="Ye R."/>
            <person name="Li L."/>
            <person name="Wei W."/>
            <person name="Wang X."/>
            <person name="Wang C."/>
            <person name="Yang T."/>
            <person name="Huo Q."/>
            <person name="Li W."/>
            <person name="Guo W."/>
            <person name="Chen H."/>
            <person name="Zhou L."/>
            <person name="Ni X."/>
            <person name="Tian J."/>
            <person name="Zhou Y."/>
            <person name="Sheng Y."/>
            <person name="Liu T."/>
            <person name="Pan Y."/>
            <person name="Xia L."/>
            <person name="Li J."/>
            <person name="Zhao F."/>
            <person name="Cao W."/>
        </authorList>
    </citation>
    <scope>NUCLEOTIDE SEQUENCE</scope>
    <source>
        <strain evidence="1">Dsil-2018</strain>
    </source>
</reference>
<protein>
    <submittedName>
        <fullName evidence="1">Uncharacterized protein</fullName>
    </submittedName>
</protein>
<dbReference type="Proteomes" id="UP000821865">
    <property type="component" value="Chromosome 9"/>
</dbReference>
<evidence type="ECO:0000313" key="2">
    <source>
        <dbReference type="Proteomes" id="UP000821865"/>
    </source>
</evidence>
<organism evidence="1 2">
    <name type="scientific">Dermacentor silvarum</name>
    <name type="common">Tick</name>
    <dbReference type="NCBI Taxonomy" id="543639"/>
    <lineage>
        <taxon>Eukaryota</taxon>
        <taxon>Metazoa</taxon>
        <taxon>Ecdysozoa</taxon>
        <taxon>Arthropoda</taxon>
        <taxon>Chelicerata</taxon>
        <taxon>Arachnida</taxon>
        <taxon>Acari</taxon>
        <taxon>Parasitiformes</taxon>
        <taxon>Ixodida</taxon>
        <taxon>Ixodoidea</taxon>
        <taxon>Ixodidae</taxon>
        <taxon>Rhipicephalinae</taxon>
        <taxon>Dermacentor</taxon>
    </lineage>
</organism>